<evidence type="ECO:0000256" key="4">
    <source>
        <dbReference type="ARBA" id="ARBA00023175"/>
    </source>
</evidence>
<organism evidence="8 9">
    <name type="scientific">Novymonas esmeraldas</name>
    <dbReference type="NCBI Taxonomy" id="1808958"/>
    <lineage>
        <taxon>Eukaryota</taxon>
        <taxon>Discoba</taxon>
        <taxon>Euglenozoa</taxon>
        <taxon>Kinetoplastea</taxon>
        <taxon>Metakinetoplastina</taxon>
        <taxon>Trypanosomatida</taxon>
        <taxon>Trypanosomatidae</taxon>
        <taxon>Novymonas</taxon>
    </lineage>
</organism>
<reference evidence="8 9" key="1">
    <citation type="journal article" date="2021" name="MBio">
        <title>A New Model Trypanosomatid, Novymonas esmeraldas: Genomic Perception of Its 'Candidatus Pandoraea novymonadis' Endosymbiont.</title>
        <authorList>
            <person name="Zakharova A."/>
            <person name="Saura A."/>
            <person name="Butenko A."/>
            <person name="Podesvova L."/>
            <person name="Warmusova S."/>
            <person name="Kostygov A.Y."/>
            <person name="Nenarokova A."/>
            <person name="Lukes J."/>
            <person name="Opperdoes F.R."/>
            <person name="Yurchenko V."/>
        </authorList>
    </citation>
    <scope>NUCLEOTIDE SEQUENCE [LARGE SCALE GENOMIC DNA]</scope>
    <source>
        <strain evidence="8 9">E262AT.01</strain>
    </source>
</reference>
<evidence type="ECO:0000256" key="2">
    <source>
        <dbReference type="ARBA" id="ARBA00022490"/>
    </source>
</evidence>
<dbReference type="AlphaFoldDB" id="A0AAW0ESW5"/>
<keyword evidence="5" id="KW-0175">Coiled coil</keyword>
<feature type="compositionally biased region" description="Basic and acidic residues" evidence="6">
    <location>
        <begin position="595"/>
        <end position="614"/>
    </location>
</feature>
<feature type="coiled-coil region" evidence="5">
    <location>
        <begin position="85"/>
        <end position="190"/>
    </location>
</feature>
<name>A0AAW0ESW5_9TRYP</name>
<accession>A0AAW0ESW5</accession>
<dbReference type="Gene3D" id="2.60.40.150">
    <property type="entry name" value="C2 domain"/>
    <property type="match status" value="1"/>
</dbReference>
<gene>
    <name evidence="8" type="ORF">NESM_000623900</name>
</gene>
<dbReference type="InterPro" id="IPR035892">
    <property type="entry name" value="C2_domain_sf"/>
</dbReference>
<dbReference type="PROSITE" id="PS50004">
    <property type="entry name" value="C2"/>
    <property type="match status" value="1"/>
</dbReference>
<comment type="caution">
    <text evidence="8">The sequence shown here is derived from an EMBL/GenBank/DDBJ whole genome shotgun (WGS) entry which is preliminary data.</text>
</comment>
<evidence type="ECO:0000256" key="6">
    <source>
        <dbReference type="SAM" id="MobiDB-lite"/>
    </source>
</evidence>
<evidence type="ECO:0000313" key="8">
    <source>
        <dbReference type="EMBL" id="KAK7196830.1"/>
    </source>
</evidence>
<keyword evidence="9" id="KW-1185">Reference proteome</keyword>
<keyword evidence="4" id="KW-0505">Motor protein</keyword>
<feature type="coiled-coil region" evidence="5">
    <location>
        <begin position="419"/>
        <end position="471"/>
    </location>
</feature>
<evidence type="ECO:0000256" key="3">
    <source>
        <dbReference type="ARBA" id="ARBA00023123"/>
    </source>
</evidence>
<keyword evidence="3" id="KW-0518">Myosin</keyword>
<dbReference type="CDD" id="cd00030">
    <property type="entry name" value="C2"/>
    <property type="match status" value="1"/>
</dbReference>
<proteinExistence type="predicted"/>
<feature type="domain" description="C2" evidence="7">
    <location>
        <begin position="686"/>
        <end position="814"/>
    </location>
</feature>
<dbReference type="InterPro" id="IPR000008">
    <property type="entry name" value="C2_dom"/>
</dbReference>
<protein>
    <submittedName>
        <fullName evidence="8">C2 domain containing protein</fullName>
    </submittedName>
</protein>
<dbReference type="PANTHER" id="PTHR46349:SF6">
    <property type="entry name" value="MYOSIN-6-LIKE"/>
    <property type="match status" value="1"/>
</dbReference>
<sequence>MARVAVGDSLNALKGQLSEKEFRIGELENRVRDLFNEAKELDEKLRVANRNARVLEEENSNYHIRLKSAGRESDTPERFPMQKEAMSLIHENEELRLALAKADERVREISDRTRDSDHGVDRQIRDLQSECERMRRERLREVKELENTRYQCAEVQRRLDDEEETLKAAKELWEQERERYQQKIDELLDFNRRAERPYAARASKIKDGSVGEPLEHVLLKEEVAQLEEKLKATQQKCWEKEKEWVRIEAELRRGISEAQSNGGSESRNDKALFQAMKEQVKALQDEIQALRGDRRSARAAQSATTGTGIPFRAELLPHENAAAKEWAARCESAEKLNDKLRDQADAAKAKILELQSAVDEKAIACREAEVRLAAAQKQIASASRSGATGRPASVHSMSERSYGSRMPGASQSHEDGRVVALLRQRIRDLESEVKRLDSMHDQKEAISNVRIKEYESQIEELLQENAGLQDARRALGHGASEESAMDSLDGVLRLTKDKRESVEEVMRLLEFAWDSDDEAKRHLRRAKYQGAAMAGHDAAKDDEIHRLQKYVSDLEAKLRDMEGKLHDVEKQADNTEELKDAVGDLRKQNRSLGGENDRLRRKIEELERSKEDLAHQQSGRQNDARRRAEELQTEVDELRRKLASTRRTGSQPVSPRPSANASASAVPPQASARSPRPNPRHRTPEAPALSQLSIRSADEQRRNAVPEGAHLAFTVVELTDVLRNGRPITEPGHVIIKLKSIKEKYKTSVKELSSVIRFDETFVFYLAQPDQDVITLHVFYKSHGNSREFHIGDACFSMATLHRGVARQRIAPVVQSPGTKEGRRAAQVEVHLQTDDFGKTMEPSEDEVEEETMRFNELVHKFESSAPEKLHAADVYMASSELQ</sequence>
<evidence type="ECO:0000256" key="1">
    <source>
        <dbReference type="ARBA" id="ARBA00004496"/>
    </source>
</evidence>
<dbReference type="EMBL" id="JAECZO010000086">
    <property type="protein sequence ID" value="KAK7196830.1"/>
    <property type="molecule type" value="Genomic_DNA"/>
</dbReference>
<evidence type="ECO:0000313" key="9">
    <source>
        <dbReference type="Proteomes" id="UP001430356"/>
    </source>
</evidence>
<keyword evidence="2" id="KW-0963">Cytoplasm</keyword>
<feature type="region of interest" description="Disordered" evidence="6">
    <location>
        <begin position="381"/>
        <end position="414"/>
    </location>
</feature>
<dbReference type="SUPFAM" id="SSF49562">
    <property type="entry name" value="C2 domain (Calcium/lipid-binding domain, CaLB)"/>
    <property type="match status" value="1"/>
</dbReference>
<evidence type="ECO:0000256" key="5">
    <source>
        <dbReference type="SAM" id="Coils"/>
    </source>
</evidence>
<feature type="region of interest" description="Disordered" evidence="6">
    <location>
        <begin position="566"/>
        <end position="702"/>
    </location>
</feature>
<evidence type="ECO:0000259" key="7">
    <source>
        <dbReference type="PROSITE" id="PS50004"/>
    </source>
</evidence>
<feature type="compositionally biased region" description="Basic and acidic residues" evidence="6">
    <location>
        <begin position="622"/>
        <end position="640"/>
    </location>
</feature>
<dbReference type="PANTHER" id="PTHR46349">
    <property type="entry name" value="CINGULIN-LIKE PROTEIN 1-RELATED"/>
    <property type="match status" value="1"/>
</dbReference>
<feature type="coiled-coil region" evidence="5">
    <location>
        <begin position="216"/>
        <end position="243"/>
    </location>
</feature>
<dbReference type="Pfam" id="PF00168">
    <property type="entry name" value="C2"/>
    <property type="match status" value="1"/>
</dbReference>
<feature type="compositionally biased region" description="Low complexity" evidence="6">
    <location>
        <begin position="652"/>
        <end position="675"/>
    </location>
</feature>
<feature type="coiled-coil region" evidence="5">
    <location>
        <begin position="10"/>
        <end position="58"/>
    </location>
</feature>
<feature type="compositionally biased region" description="Basic and acidic residues" evidence="6">
    <location>
        <begin position="566"/>
        <end position="587"/>
    </location>
</feature>
<dbReference type="Proteomes" id="UP001430356">
    <property type="component" value="Unassembled WGS sequence"/>
</dbReference>
<comment type="subcellular location">
    <subcellularLocation>
        <location evidence="1">Cytoplasm</location>
    </subcellularLocation>
</comment>
<dbReference type="GO" id="GO:0005923">
    <property type="term" value="C:bicellular tight junction"/>
    <property type="evidence" value="ECO:0007669"/>
    <property type="project" value="TreeGrafter"/>
</dbReference>